<reference evidence="1" key="1">
    <citation type="submission" date="2021-06" db="EMBL/GenBank/DDBJ databases">
        <title>Parelaphostrongylus tenuis whole genome reference sequence.</title>
        <authorList>
            <person name="Garwood T.J."/>
            <person name="Larsen P.A."/>
            <person name="Fountain-Jones N.M."/>
            <person name="Garbe J.R."/>
            <person name="Macchietto M.G."/>
            <person name="Kania S.A."/>
            <person name="Gerhold R.W."/>
            <person name="Richards J.E."/>
            <person name="Wolf T.M."/>
        </authorList>
    </citation>
    <scope>NUCLEOTIDE SEQUENCE</scope>
    <source>
        <strain evidence="1">MNPRO001-30</strain>
        <tissue evidence="1">Meninges</tissue>
    </source>
</reference>
<sequence length="102" mass="11010">MVAYTGSDSIPAQVPGIARSTEAVKTFVQGLVMRTKDEGTEYVCDKAGLLHAEQFVPCDVQFQTRSDSATDPGVNLERVHLLMGLAETKGIATDEAERPKLT</sequence>
<dbReference type="Proteomes" id="UP001196413">
    <property type="component" value="Unassembled WGS sequence"/>
</dbReference>
<dbReference type="AlphaFoldDB" id="A0AAD5MB51"/>
<protein>
    <submittedName>
        <fullName evidence="1">Uncharacterized protein</fullName>
    </submittedName>
</protein>
<evidence type="ECO:0000313" key="2">
    <source>
        <dbReference type="Proteomes" id="UP001196413"/>
    </source>
</evidence>
<organism evidence="1 2">
    <name type="scientific">Parelaphostrongylus tenuis</name>
    <name type="common">Meningeal worm</name>
    <dbReference type="NCBI Taxonomy" id="148309"/>
    <lineage>
        <taxon>Eukaryota</taxon>
        <taxon>Metazoa</taxon>
        <taxon>Ecdysozoa</taxon>
        <taxon>Nematoda</taxon>
        <taxon>Chromadorea</taxon>
        <taxon>Rhabditida</taxon>
        <taxon>Rhabditina</taxon>
        <taxon>Rhabditomorpha</taxon>
        <taxon>Strongyloidea</taxon>
        <taxon>Metastrongylidae</taxon>
        <taxon>Parelaphostrongylus</taxon>
    </lineage>
</organism>
<gene>
    <name evidence="1" type="ORF">KIN20_012790</name>
</gene>
<proteinExistence type="predicted"/>
<accession>A0AAD5MB51</accession>
<keyword evidence="2" id="KW-1185">Reference proteome</keyword>
<comment type="caution">
    <text evidence="1">The sequence shown here is derived from an EMBL/GenBank/DDBJ whole genome shotgun (WGS) entry which is preliminary data.</text>
</comment>
<dbReference type="EMBL" id="JAHQIW010002475">
    <property type="protein sequence ID" value="KAJ1355397.1"/>
    <property type="molecule type" value="Genomic_DNA"/>
</dbReference>
<name>A0AAD5MB51_PARTN</name>
<evidence type="ECO:0000313" key="1">
    <source>
        <dbReference type="EMBL" id="KAJ1355397.1"/>
    </source>
</evidence>